<feature type="domain" description="Aminoacyl-transfer RNA synthetases class-II family profile" evidence="9">
    <location>
        <begin position="169"/>
        <end position="486"/>
    </location>
</feature>
<dbReference type="GO" id="GO:0000287">
    <property type="term" value="F:magnesium ion binding"/>
    <property type="evidence" value="ECO:0007669"/>
    <property type="project" value="UniProtKB-UniRule"/>
</dbReference>
<feature type="binding site" evidence="7">
    <location>
        <position position="405"/>
    </location>
    <ligand>
        <name>Mg(2+)</name>
        <dbReference type="ChEBI" id="CHEBI:18420"/>
        <label>1</label>
    </ligand>
</feature>
<evidence type="ECO:0000259" key="9">
    <source>
        <dbReference type="PROSITE" id="PS50862"/>
    </source>
</evidence>
<feature type="binding site" evidence="7">
    <location>
        <position position="405"/>
    </location>
    <ligand>
        <name>Mg(2+)</name>
        <dbReference type="ChEBI" id="CHEBI:18420"/>
        <label>2</label>
    </ligand>
</feature>
<evidence type="ECO:0000256" key="4">
    <source>
        <dbReference type="ARBA" id="ARBA00022840"/>
    </source>
</evidence>
<keyword evidence="1 7" id="KW-0436">Ligase</keyword>
<dbReference type="EMBL" id="MHMS01000002">
    <property type="protein sequence ID" value="OGZ32743.1"/>
    <property type="molecule type" value="Genomic_DNA"/>
</dbReference>
<dbReference type="STRING" id="1801726.A3H02_02060"/>
<dbReference type="Proteomes" id="UP000176787">
    <property type="component" value="Unassembled WGS sequence"/>
</dbReference>
<keyword evidence="5 7" id="KW-0030">Aminoacyl-tRNA synthetase</keyword>
<keyword evidence="2 7" id="KW-0479">Metal-binding</keyword>
<comment type="caution">
    <text evidence="10">The sequence shown here is derived from an EMBL/GenBank/DDBJ whole genome shotgun (WGS) entry which is preliminary data.</text>
</comment>
<evidence type="ECO:0000256" key="3">
    <source>
        <dbReference type="ARBA" id="ARBA00022741"/>
    </source>
</evidence>
<keyword evidence="7" id="KW-0963">Cytoplasm</keyword>
<dbReference type="GO" id="GO:0004824">
    <property type="term" value="F:lysine-tRNA ligase activity"/>
    <property type="evidence" value="ECO:0007669"/>
    <property type="project" value="UniProtKB-UniRule"/>
</dbReference>
<dbReference type="PROSITE" id="PS50862">
    <property type="entry name" value="AA_TRNA_LIGASE_II"/>
    <property type="match status" value="1"/>
</dbReference>
<dbReference type="InterPro" id="IPR045864">
    <property type="entry name" value="aa-tRNA-synth_II/BPL/LPL"/>
</dbReference>
<comment type="caution">
    <text evidence="7">Lacks conserved residue(s) required for the propagation of feature annotation.</text>
</comment>
<evidence type="ECO:0000256" key="1">
    <source>
        <dbReference type="ARBA" id="ARBA00022598"/>
    </source>
</evidence>
<evidence type="ECO:0000256" key="6">
    <source>
        <dbReference type="ARBA" id="ARBA00048573"/>
    </source>
</evidence>
<keyword evidence="7 8" id="KW-0460">Magnesium</keyword>
<dbReference type="GO" id="GO:0006430">
    <property type="term" value="P:lysyl-tRNA aminoacylation"/>
    <property type="evidence" value="ECO:0007669"/>
    <property type="project" value="UniProtKB-UniRule"/>
</dbReference>
<dbReference type="CDD" id="cd00775">
    <property type="entry name" value="LysRS_core"/>
    <property type="match status" value="1"/>
</dbReference>
<dbReference type="InterPro" id="IPR018149">
    <property type="entry name" value="Lys-tRNA-synth_II_C"/>
</dbReference>
<dbReference type="InterPro" id="IPR002313">
    <property type="entry name" value="Lys-tRNA-ligase_II"/>
</dbReference>
<dbReference type="Gene3D" id="3.30.930.10">
    <property type="entry name" value="Bira Bifunctional Protein, Domain 2"/>
    <property type="match status" value="1"/>
</dbReference>
<dbReference type="SUPFAM" id="SSF50249">
    <property type="entry name" value="Nucleic acid-binding proteins"/>
    <property type="match status" value="1"/>
</dbReference>
<evidence type="ECO:0000256" key="8">
    <source>
        <dbReference type="RuleBase" id="RU000336"/>
    </source>
</evidence>
<dbReference type="Pfam" id="PF01336">
    <property type="entry name" value="tRNA_anti-codon"/>
    <property type="match status" value="1"/>
</dbReference>
<dbReference type="NCBIfam" id="TIGR00499">
    <property type="entry name" value="lysS_bact"/>
    <property type="match status" value="1"/>
</dbReference>
<dbReference type="Pfam" id="PF00152">
    <property type="entry name" value="tRNA-synt_2"/>
    <property type="match status" value="1"/>
</dbReference>
<comment type="subunit">
    <text evidence="7">Homodimer.</text>
</comment>
<dbReference type="InterPro" id="IPR004365">
    <property type="entry name" value="NA-bd_OB_tRNA"/>
</dbReference>
<keyword evidence="7" id="KW-0648">Protein biosynthesis</keyword>
<dbReference type="InterPro" id="IPR006195">
    <property type="entry name" value="aa-tRNA-synth_II"/>
</dbReference>
<protein>
    <recommendedName>
        <fullName evidence="7">Lysine--tRNA ligase</fullName>
        <ecNumber evidence="7">6.1.1.6</ecNumber>
    </recommendedName>
    <alternativeName>
        <fullName evidence="7">Lysyl-tRNA synthetase</fullName>
        <shortName evidence="7">LysRS</shortName>
    </alternativeName>
</protein>
<gene>
    <name evidence="7" type="primary">lysS</name>
    <name evidence="10" type="ORF">A3H02_02060</name>
</gene>
<organism evidence="10 11">
    <name type="scientific">Candidatus Niyogibacteria bacterium RIFCSPLOWO2_12_FULL_41_13</name>
    <dbReference type="NCBI Taxonomy" id="1801726"/>
    <lineage>
        <taxon>Bacteria</taxon>
        <taxon>Candidatus Niyogiibacteriota</taxon>
    </lineage>
</organism>
<dbReference type="PANTHER" id="PTHR42918:SF15">
    <property type="entry name" value="LYSINE--TRNA LIGASE, CHLOROPLASTIC_MITOCHONDRIAL"/>
    <property type="match status" value="1"/>
</dbReference>
<comment type="catalytic activity">
    <reaction evidence="6 7 8">
        <text>tRNA(Lys) + L-lysine + ATP = L-lysyl-tRNA(Lys) + AMP + diphosphate</text>
        <dbReference type="Rhea" id="RHEA:20792"/>
        <dbReference type="Rhea" id="RHEA-COMP:9696"/>
        <dbReference type="Rhea" id="RHEA-COMP:9697"/>
        <dbReference type="ChEBI" id="CHEBI:30616"/>
        <dbReference type="ChEBI" id="CHEBI:32551"/>
        <dbReference type="ChEBI" id="CHEBI:33019"/>
        <dbReference type="ChEBI" id="CHEBI:78442"/>
        <dbReference type="ChEBI" id="CHEBI:78529"/>
        <dbReference type="ChEBI" id="CHEBI:456215"/>
        <dbReference type="EC" id="6.1.1.6"/>
    </reaction>
</comment>
<comment type="cofactor">
    <cofactor evidence="7 8">
        <name>Mg(2+)</name>
        <dbReference type="ChEBI" id="CHEBI:18420"/>
    </cofactor>
    <text evidence="7 8">Binds 3 Mg(2+) ions per subunit.</text>
</comment>
<dbReference type="GO" id="GO:0005524">
    <property type="term" value="F:ATP binding"/>
    <property type="evidence" value="ECO:0007669"/>
    <property type="project" value="UniProtKB-UniRule"/>
</dbReference>
<keyword evidence="3 7" id="KW-0547">Nucleotide-binding</keyword>
<proteinExistence type="inferred from homology"/>
<dbReference type="InterPro" id="IPR012340">
    <property type="entry name" value="NA-bd_OB-fold"/>
</dbReference>
<dbReference type="NCBIfam" id="NF001756">
    <property type="entry name" value="PRK00484.1"/>
    <property type="match status" value="1"/>
</dbReference>
<sequence>MSPIDDIRKNRLEKLNILKSKNIEPYPVKTGKISSLAEVLGKFKTLEKKKAKTAIAGRIIAKREHGSSIFADIYDGEAKLQAYFKKDSLGNESFDAFQETIDIGDFVYLKGRVFTTKKGEKTLEAGEWKILSKSLLPLPEKWHGLQDIEERFRKRHLDLLMNENVREVFSIRHKLIKFLRDFLDKENFIEVETPILQSQAGGALAKPFVSHHNALNIDLYLRIAPELYLKRLLVAGYKKIYEIGRNFRNEGIDATHNPEFTMLELYEAYANADSHIEFVEKMIKHLAKNLFGKPLIQYKDQTIDLSKKFKKITFDEALSRYALIRDFEKLSDKELALKAKQLGLEPEKIAYRGKLADEIFKKICRPKMIEPTFIVNHPQEISPLAKPSSIEGKADRYQLIIRGLEIVNGFSELNDPLKQRDFFENQQKLKAKGEEEIMPLDEEFLEALEYGMPPAGGLGIGIDRLIMLFTNTTNIKEVILFPTLKPRE</sequence>
<dbReference type="SUPFAM" id="SSF55681">
    <property type="entry name" value="Class II aaRS and biotin synthetases"/>
    <property type="match status" value="1"/>
</dbReference>
<dbReference type="InterPro" id="IPR044136">
    <property type="entry name" value="Lys-tRNA-ligase_II_N"/>
</dbReference>
<evidence type="ECO:0000256" key="2">
    <source>
        <dbReference type="ARBA" id="ARBA00022723"/>
    </source>
</evidence>
<reference evidence="10 11" key="1">
    <citation type="journal article" date="2016" name="Nat. Commun.">
        <title>Thousands of microbial genomes shed light on interconnected biogeochemical processes in an aquifer system.</title>
        <authorList>
            <person name="Anantharaman K."/>
            <person name="Brown C.T."/>
            <person name="Hug L.A."/>
            <person name="Sharon I."/>
            <person name="Castelle C.J."/>
            <person name="Probst A.J."/>
            <person name="Thomas B.C."/>
            <person name="Singh A."/>
            <person name="Wilkins M.J."/>
            <person name="Karaoz U."/>
            <person name="Brodie E.L."/>
            <person name="Williams K.H."/>
            <person name="Hubbard S.S."/>
            <person name="Banfield J.F."/>
        </authorList>
    </citation>
    <scope>NUCLEOTIDE SEQUENCE [LARGE SCALE GENOMIC DNA]</scope>
</reference>
<dbReference type="PRINTS" id="PR00982">
    <property type="entry name" value="TRNASYNTHLYS"/>
</dbReference>
<dbReference type="Gene3D" id="2.40.50.140">
    <property type="entry name" value="Nucleic acid-binding proteins"/>
    <property type="match status" value="1"/>
</dbReference>
<dbReference type="InterPro" id="IPR004364">
    <property type="entry name" value="Aa-tRNA-synt_II"/>
</dbReference>
<evidence type="ECO:0000313" key="11">
    <source>
        <dbReference type="Proteomes" id="UP000176787"/>
    </source>
</evidence>
<comment type="subcellular location">
    <subcellularLocation>
        <location evidence="7">Cytoplasm</location>
    </subcellularLocation>
</comment>
<keyword evidence="4 7" id="KW-0067">ATP-binding</keyword>
<dbReference type="EC" id="6.1.1.6" evidence="7"/>
<evidence type="ECO:0000256" key="7">
    <source>
        <dbReference type="HAMAP-Rule" id="MF_00252"/>
    </source>
</evidence>
<name>A0A1G2F431_9BACT</name>
<dbReference type="AlphaFoldDB" id="A0A1G2F431"/>
<evidence type="ECO:0000313" key="10">
    <source>
        <dbReference type="EMBL" id="OGZ32743.1"/>
    </source>
</evidence>
<dbReference type="CDD" id="cd04322">
    <property type="entry name" value="LysRS_N"/>
    <property type="match status" value="1"/>
</dbReference>
<evidence type="ECO:0000256" key="5">
    <source>
        <dbReference type="ARBA" id="ARBA00023146"/>
    </source>
</evidence>
<dbReference type="GO" id="GO:0000049">
    <property type="term" value="F:tRNA binding"/>
    <property type="evidence" value="ECO:0007669"/>
    <property type="project" value="TreeGrafter"/>
</dbReference>
<dbReference type="HAMAP" id="MF_00252">
    <property type="entry name" value="Lys_tRNA_synth_class2"/>
    <property type="match status" value="1"/>
</dbReference>
<accession>A0A1G2F431</accession>
<dbReference type="GO" id="GO:0005829">
    <property type="term" value="C:cytosol"/>
    <property type="evidence" value="ECO:0007669"/>
    <property type="project" value="TreeGrafter"/>
</dbReference>
<dbReference type="PANTHER" id="PTHR42918">
    <property type="entry name" value="LYSYL-TRNA SYNTHETASE"/>
    <property type="match status" value="1"/>
</dbReference>
<comment type="similarity">
    <text evidence="7">Belongs to the class-II aminoacyl-tRNA synthetase family.</text>
</comment>